<dbReference type="STRING" id="9597.ENSPPAP00000014501"/>
<evidence type="ECO:0000256" key="2">
    <source>
        <dbReference type="SAM" id="Phobius"/>
    </source>
</evidence>
<keyword evidence="2" id="KW-0812">Transmembrane</keyword>
<evidence type="ECO:0000313" key="4">
    <source>
        <dbReference type="Proteomes" id="UP000240080"/>
    </source>
</evidence>
<dbReference type="Pfam" id="PF25764">
    <property type="entry name" value="KIF21A_4th"/>
    <property type="match status" value="1"/>
</dbReference>
<dbReference type="GO" id="GO:0007052">
    <property type="term" value="P:mitotic spindle organization"/>
    <property type="evidence" value="ECO:0007669"/>
    <property type="project" value="TreeGrafter"/>
</dbReference>
<dbReference type="InterPro" id="IPR027640">
    <property type="entry name" value="Kinesin-like_fam"/>
</dbReference>
<dbReference type="Ensembl" id="ENSPPAT00000037187.1">
    <property type="protein sequence ID" value="ENSPPAP00000014501.1"/>
    <property type="gene ID" value="ENSPPAG00000030415.1"/>
</dbReference>
<feature type="transmembrane region" description="Helical" evidence="2">
    <location>
        <begin position="6"/>
        <end position="37"/>
    </location>
</feature>
<dbReference type="GeneTree" id="ENSGT00940000157487"/>
<reference evidence="3" key="2">
    <citation type="submission" date="2025-09" db="UniProtKB">
        <authorList>
            <consortium name="Ensembl"/>
        </authorList>
    </citation>
    <scope>IDENTIFICATION</scope>
</reference>
<dbReference type="GO" id="GO:0003777">
    <property type="term" value="F:microtubule motor activity"/>
    <property type="evidence" value="ECO:0007669"/>
    <property type="project" value="InterPro"/>
</dbReference>
<keyword evidence="2" id="KW-0472">Membrane</keyword>
<reference evidence="3" key="1">
    <citation type="submission" date="2025-08" db="UniProtKB">
        <authorList>
            <consortium name="Ensembl"/>
        </authorList>
    </citation>
    <scope>IDENTIFICATION</scope>
</reference>
<proteinExistence type="predicted"/>
<dbReference type="GO" id="GO:0007018">
    <property type="term" value="P:microtubule-based movement"/>
    <property type="evidence" value="ECO:0007669"/>
    <property type="project" value="InterPro"/>
</dbReference>
<dbReference type="PANTHER" id="PTHR47969:SF30">
    <property type="entry name" value="KINESIN FAMILY MEMBER 27"/>
    <property type="match status" value="1"/>
</dbReference>
<keyword evidence="1" id="KW-0175">Coiled coil</keyword>
<dbReference type="Proteomes" id="UP000240080">
    <property type="component" value="Unplaced"/>
</dbReference>
<keyword evidence="2" id="KW-1133">Transmembrane helix</keyword>
<organism evidence="3 4">
    <name type="scientific">Pan paniscus</name>
    <name type="common">Pygmy chimpanzee</name>
    <name type="synonym">Bonobo</name>
    <dbReference type="NCBI Taxonomy" id="9597"/>
    <lineage>
        <taxon>Eukaryota</taxon>
        <taxon>Metazoa</taxon>
        <taxon>Chordata</taxon>
        <taxon>Craniata</taxon>
        <taxon>Vertebrata</taxon>
        <taxon>Euteleostomi</taxon>
        <taxon>Mammalia</taxon>
        <taxon>Eutheria</taxon>
        <taxon>Euarchontoglires</taxon>
        <taxon>Primates</taxon>
        <taxon>Haplorrhini</taxon>
        <taxon>Catarrhini</taxon>
        <taxon>Hominidae</taxon>
        <taxon>Pan</taxon>
    </lineage>
</organism>
<name>A0A2R9AC70_PANPA</name>
<dbReference type="AlphaFoldDB" id="A0A2R9AC70"/>
<keyword evidence="4" id="KW-1185">Reference proteome</keyword>
<dbReference type="PANTHER" id="PTHR47969">
    <property type="entry name" value="CHROMOSOME-ASSOCIATED KINESIN KIF4A-RELATED"/>
    <property type="match status" value="1"/>
</dbReference>
<evidence type="ECO:0000313" key="3">
    <source>
        <dbReference type="Ensembl" id="ENSPPAP00000014501.1"/>
    </source>
</evidence>
<protein>
    <submittedName>
        <fullName evidence="3">Uncharacterized protein</fullName>
    </submittedName>
</protein>
<feature type="coiled-coil region" evidence="1">
    <location>
        <begin position="233"/>
        <end position="384"/>
    </location>
</feature>
<sequence length="405" mass="47353">GFHFPALVTSFCLLCCKLCCLQFFLHFLNFLVSFYFLDFTQKVHTLIRINEKIIEQRLLVDQLSEELTKLNLSVTSSAKENCGDGPDAGIPERRPYTVPFDTHLGHYIYIPSRQDSRKVHTSPPMYSLDRIFAGFRTRSQMLLGHIEEQDEVLHCQFSDNSDDEESEGQETSGTRCRSRSWIQKPDSVCSLVELSDTQDETQKSDLENEVLFLHFLKKILKIDCLQESQELNLQKLKNSERILTEAKQKMRELTINIKMKEDLIKELIKQSVSKQYSLKVTKLEHDAEQAKVELIKTQKQLQELENKDLSDVAMKVKLQKEFRKKMDAAKLRVQVLQKKQQDSKKLASLSIQNEKRANELEQSVDHMKYQKIELQRKLREENEKRKYMVTKLSVLFHRSICLSLC</sequence>
<dbReference type="OMA" id="QIMMEHI"/>
<accession>A0A2R9AC70</accession>
<dbReference type="GO" id="GO:0051231">
    <property type="term" value="P:spindle elongation"/>
    <property type="evidence" value="ECO:0007669"/>
    <property type="project" value="TreeGrafter"/>
</dbReference>
<evidence type="ECO:0000256" key="1">
    <source>
        <dbReference type="SAM" id="Coils"/>
    </source>
</evidence>
<dbReference type="GO" id="GO:0005875">
    <property type="term" value="C:microtubule associated complex"/>
    <property type="evidence" value="ECO:0007669"/>
    <property type="project" value="TreeGrafter"/>
</dbReference>
<dbReference type="Bgee" id="ENSPPAG00000030415">
    <property type="expression patterns" value="Expressed in testis and 6 other cell types or tissues"/>
</dbReference>